<protein>
    <recommendedName>
        <fullName evidence="1">DUF3566 domain-containing protein</fullName>
    </recommendedName>
</protein>
<dbReference type="Pfam" id="PF12089">
    <property type="entry name" value="DUF3566"/>
    <property type="match status" value="1"/>
</dbReference>
<evidence type="ECO:0000313" key="2">
    <source>
        <dbReference type="EMBL" id="GMA35724.1"/>
    </source>
</evidence>
<evidence type="ECO:0000259" key="1">
    <source>
        <dbReference type="Pfam" id="PF12089"/>
    </source>
</evidence>
<gene>
    <name evidence="2" type="ORF">GCM10025876_19280</name>
</gene>
<organism evidence="2 3">
    <name type="scientific">Demequina litorisediminis</name>
    <dbReference type="NCBI Taxonomy" id="1849022"/>
    <lineage>
        <taxon>Bacteria</taxon>
        <taxon>Bacillati</taxon>
        <taxon>Actinomycetota</taxon>
        <taxon>Actinomycetes</taxon>
        <taxon>Micrococcales</taxon>
        <taxon>Demequinaceae</taxon>
        <taxon>Demequina</taxon>
    </lineage>
</organism>
<keyword evidence="3" id="KW-1185">Reference proteome</keyword>
<dbReference type="EMBL" id="BSUN01000001">
    <property type="protein sequence ID" value="GMA35724.1"/>
    <property type="molecule type" value="Genomic_DNA"/>
</dbReference>
<accession>A0ABQ6ID22</accession>
<dbReference type="RefSeq" id="WP_284328168.1">
    <property type="nucleotide sequence ID" value="NZ_BSUN01000001.1"/>
</dbReference>
<evidence type="ECO:0000313" key="3">
    <source>
        <dbReference type="Proteomes" id="UP001157125"/>
    </source>
</evidence>
<reference evidence="3" key="1">
    <citation type="journal article" date="2019" name="Int. J. Syst. Evol. Microbiol.">
        <title>The Global Catalogue of Microorganisms (GCM) 10K type strain sequencing project: providing services to taxonomists for standard genome sequencing and annotation.</title>
        <authorList>
            <consortium name="The Broad Institute Genomics Platform"/>
            <consortium name="The Broad Institute Genome Sequencing Center for Infectious Disease"/>
            <person name="Wu L."/>
            <person name="Ma J."/>
        </authorList>
    </citation>
    <scope>NUCLEOTIDE SEQUENCE [LARGE SCALE GENOMIC DNA]</scope>
    <source>
        <strain evidence="3">NBRC 112299</strain>
    </source>
</reference>
<comment type="caution">
    <text evidence="2">The sequence shown here is derived from an EMBL/GenBank/DDBJ whole genome shotgun (WGS) entry which is preliminary data.</text>
</comment>
<sequence length="43" mass="4314">MSAAVLISVVNVVLLTALSAIGAFLYNAVSSVVGGVYVTLTDD</sequence>
<feature type="domain" description="DUF3566" evidence="1">
    <location>
        <begin position="1"/>
        <end position="42"/>
    </location>
</feature>
<dbReference type="InterPro" id="IPR021949">
    <property type="entry name" value="DUF3566_TM"/>
</dbReference>
<proteinExistence type="predicted"/>
<name>A0ABQ6ID22_9MICO</name>
<dbReference type="Proteomes" id="UP001157125">
    <property type="component" value="Unassembled WGS sequence"/>
</dbReference>